<dbReference type="Proteomes" id="UP000018211">
    <property type="component" value="Unassembled WGS sequence"/>
</dbReference>
<dbReference type="EMBL" id="CAOF01000060">
    <property type="protein sequence ID" value="CCO45531.1"/>
    <property type="molecule type" value="Genomic_DNA"/>
</dbReference>
<keyword evidence="1 2" id="KW-0732">Signal</keyword>
<dbReference type="InterPro" id="IPR027385">
    <property type="entry name" value="Beta-barrel_OMP"/>
</dbReference>
<evidence type="ECO:0000259" key="3">
    <source>
        <dbReference type="Pfam" id="PF13505"/>
    </source>
</evidence>
<dbReference type="Pfam" id="PF13505">
    <property type="entry name" value="OMP_b-brl"/>
    <property type="match status" value="1"/>
</dbReference>
<protein>
    <submittedName>
        <fullName evidence="4">OMPA-like protein</fullName>
    </submittedName>
</protein>
<reference evidence="4 5" key="1">
    <citation type="journal article" date="2013" name="ISME J.">
        <title>Comparative genomics of pathogenic lineages of Vibrio nigripulchritudo identifies virulence-associated traits.</title>
        <authorList>
            <person name="Goudenege D."/>
            <person name="Labreuche Y."/>
            <person name="Krin E."/>
            <person name="Ansquer D."/>
            <person name="Mangenot S."/>
            <person name="Calteau A."/>
            <person name="Medigue C."/>
            <person name="Mazel D."/>
            <person name="Polz M.F."/>
            <person name="Le Roux F."/>
        </authorList>
    </citation>
    <scope>NUCLEOTIDE SEQUENCE [LARGE SCALE GENOMIC DNA]</scope>
    <source>
        <strain evidence="4 5">SOn1</strain>
    </source>
</reference>
<name>A0AAV2VLX0_9VIBR</name>
<evidence type="ECO:0000256" key="2">
    <source>
        <dbReference type="SAM" id="SignalP"/>
    </source>
</evidence>
<organism evidence="4 5">
    <name type="scientific">Vibrio nigripulchritudo SOn1</name>
    <dbReference type="NCBI Taxonomy" id="1238450"/>
    <lineage>
        <taxon>Bacteria</taxon>
        <taxon>Pseudomonadati</taxon>
        <taxon>Pseudomonadota</taxon>
        <taxon>Gammaproteobacteria</taxon>
        <taxon>Vibrionales</taxon>
        <taxon>Vibrionaceae</taxon>
        <taxon>Vibrio</taxon>
    </lineage>
</organism>
<feature type="signal peptide" evidence="2">
    <location>
        <begin position="1"/>
        <end position="19"/>
    </location>
</feature>
<dbReference type="AlphaFoldDB" id="A0AAV2VLX0"/>
<evidence type="ECO:0000313" key="5">
    <source>
        <dbReference type="Proteomes" id="UP000018211"/>
    </source>
</evidence>
<comment type="caution">
    <text evidence="4">The sequence shown here is derived from an EMBL/GenBank/DDBJ whole genome shotgun (WGS) entry which is preliminary data.</text>
</comment>
<dbReference type="InterPro" id="IPR011250">
    <property type="entry name" value="OMP/PagP_B-barrel"/>
</dbReference>
<accession>A0AAV2VLX0</accession>
<feature type="chain" id="PRO_5043707834" evidence="2">
    <location>
        <begin position="20"/>
        <end position="158"/>
    </location>
</feature>
<evidence type="ECO:0000313" key="4">
    <source>
        <dbReference type="EMBL" id="CCO45531.1"/>
    </source>
</evidence>
<gene>
    <name evidence="4" type="ORF">VIBNISOn1_1520041</name>
</gene>
<evidence type="ECO:0000256" key="1">
    <source>
        <dbReference type="ARBA" id="ARBA00022729"/>
    </source>
</evidence>
<dbReference type="RefSeq" id="WP_022610969.1">
    <property type="nucleotide sequence ID" value="NZ_LK391965.1"/>
</dbReference>
<dbReference type="SUPFAM" id="SSF56925">
    <property type="entry name" value="OMPA-like"/>
    <property type="match status" value="1"/>
</dbReference>
<feature type="domain" description="Outer membrane protein beta-barrel" evidence="3">
    <location>
        <begin position="5"/>
        <end position="145"/>
    </location>
</feature>
<dbReference type="Gene3D" id="2.40.160.20">
    <property type="match status" value="1"/>
</dbReference>
<sequence length="158" mass="17395">MKKSLLPLALLCLSFFAQAEEGYYFGAGYNISASENSGDKTGLSASFGHTFSLGSTFAASSEWLYTDLGKHGGYDISSIAWNLKPTLPLSDTMHVAGVFGTNYFFQESEKDKDNKFGISYGAELGLRLTQHIQVNTGYKIFNAKSQVSSMYAEFQLRF</sequence>
<proteinExistence type="predicted"/>